<dbReference type="PANTHER" id="PTHR48107:SF7">
    <property type="entry name" value="RE15974P"/>
    <property type="match status" value="1"/>
</dbReference>
<gene>
    <name evidence="4" type="ORF">PV06_07216</name>
</gene>
<dbReference type="PRINTS" id="PR00080">
    <property type="entry name" value="SDRFAMILY"/>
</dbReference>
<dbReference type="PANTHER" id="PTHR48107">
    <property type="entry name" value="NADPH-DEPENDENT ALDEHYDE REDUCTASE-LIKE PROTEIN, CHLOROPLASTIC-RELATED"/>
    <property type="match status" value="1"/>
</dbReference>
<dbReference type="GO" id="GO:0016614">
    <property type="term" value="F:oxidoreductase activity, acting on CH-OH group of donors"/>
    <property type="evidence" value="ECO:0007669"/>
    <property type="project" value="UniProtKB-ARBA"/>
</dbReference>
<reference evidence="4 5" key="1">
    <citation type="submission" date="2015-01" db="EMBL/GenBank/DDBJ databases">
        <title>The Genome Sequence of Exophiala oligosperma CBS72588.</title>
        <authorList>
            <consortium name="The Broad Institute Genomics Platform"/>
            <person name="Cuomo C."/>
            <person name="de Hoog S."/>
            <person name="Gorbushina A."/>
            <person name="Stielow B."/>
            <person name="Teixiera M."/>
            <person name="Abouelleil A."/>
            <person name="Chapman S.B."/>
            <person name="Priest M."/>
            <person name="Young S.K."/>
            <person name="Wortman J."/>
            <person name="Nusbaum C."/>
            <person name="Birren B."/>
        </authorList>
    </citation>
    <scope>NUCLEOTIDE SEQUENCE [LARGE SCALE GENOMIC DNA]</scope>
    <source>
        <strain evidence="4 5">CBS 72588</strain>
    </source>
</reference>
<dbReference type="Gene3D" id="3.40.50.720">
    <property type="entry name" value="NAD(P)-binding Rossmann-like Domain"/>
    <property type="match status" value="1"/>
</dbReference>
<dbReference type="FunFam" id="3.40.50.720:FF:000084">
    <property type="entry name" value="Short-chain dehydrogenase reductase"/>
    <property type="match status" value="1"/>
</dbReference>
<evidence type="ECO:0000313" key="4">
    <source>
        <dbReference type="EMBL" id="KIW41681.1"/>
    </source>
</evidence>
<evidence type="ECO:0000256" key="1">
    <source>
        <dbReference type="ARBA" id="ARBA00006484"/>
    </source>
</evidence>
<dbReference type="EMBL" id="KN847337">
    <property type="protein sequence ID" value="KIW41681.1"/>
    <property type="molecule type" value="Genomic_DNA"/>
</dbReference>
<evidence type="ECO:0000256" key="3">
    <source>
        <dbReference type="ARBA" id="ARBA00023002"/>
    </source>
</evidence>
<keyword evidence="5" id="KW-1185">Reference proteome</keyword>
<dbReference type="Proteomes" id="UP000053342">
    <property type="component" value="Unassembled WGS sequence"/>
</dbReference>
<dbReference type="PRINTS" id="PR00081">
    <property type="entry name" value="GDHRDH"/>
</dbReference>
<dbReference type="HOGENOM" id="CLU_010194_1_3_1"/>
<dbReference type="AlphaFoldDB" id="A0A0D2AP05"/>
<dbReference type="InterPro" id="IPR002347">
    <property type="entry name" value="SDR_fam"/>
</dbReference>
<dbReference type="VEuPathDB" id="FungiDB:PV06_07216"/>
<organism evidence="4 5">
    <name type="scientific">Exophiala oligosperma</name>
    <dbReference type="NCBI Taxonomy" id="215243"/>
    <lineage>
        <taxon>Eukaryota</taxon>
        <taxon>Fungi</taxon>
        <taxon>Dikarya</taxon>
        <taxon>Ascomycota</taxon>
        <taxon>Pezizomycotina</taxon>
        <taxon>Eurotiomycetes</taxon>
        <taxon>Chaetothyriomycetidae</taxon>
        <taxon>Chaetothyriales</taxon>
        <taxon>Herpotrichiellaceae</taxon>
        <taxon>Exophiala</taxon>
    </lineage>
</organism>
<proteinExistence type="inferred from homology"/>
<dbReference type="InterPro" id="IPR036291">
    <property type="entry name" value="NAD(P)-bd_dom_sf"/>
</dbReference>
<dbReference type="Pfam" id="PF13561">
    <property type="entry name" value="adh_short_C2"/>
    <property type="match status" value="1"/>
</dbReference>
<comment type="similarity">
    <text evidence="1">Belongs to the short-chain dehydrogenases/reductases (SDR) family.</text>
</comment>
<dbReference type="RefSeq" id="XP_016261897.1">
    <property type="nucleotide sequence ID" value="XM_016408417.1"/>
</dbReference>
<name>A0A0D2AP05_9EURO</name>
<protein>
    <submittedName>
        <fullName evidence="4">Uncharacterized protein</fullName>
    </submittedName>
</protein>
<keyword evidence="3" id="KW-0560">Oxidoreductase</keyword>
<evidence type="ECO:0000256" key="2">
    <source>
        <dbReference type="ARBA" id="ARBA00022857"/>
    </source>
</evidence>
<accession>A0A0D2AP05</accession>
<sequence>MATSIPTIPAPLYGKTALVTGGSRGIGRAIAVHLTRLGVSAVALTYASNKTSADSTLTAIREINPDVKAIAIHADILSPAFAPDLISATLSELDTTTLNILVNNAALADPAANQPISSATHEKFQQLMTGNAWAPTQLTLQALPHLPRGGRVINISSTASRQPNQEIATMYGASKAAFDSFTRSLAFNYSAEKGITINSVCVGPTMTDVMRAIQAAGMTWMEDLKNAATAEKRLAEPEDIACVVGWLASDEARWVNGNHVPANGGSMLELQG</sequence>
<dbReference type="OrthoDB" id="47007at2759"/>
<dbReference type="STRING" id="215243.A0A0D2AP05"/>
<dbReference type="GeneID" id="27359290"/>
<evidence type="ECO:0000313" key="5">
    <source>
        <dbReference type="Proteomes" id="UP000053342"/>
    </source>
</evidence>
<keyword evidence="2" id="KW-0521">NADP</keyword>
<dbReference type="SUPFAM" id="SSF51735">
    <property type="entry name" value="NAD(P)-binding Rossmann-fold domains"/>
    <property type="match status" value="1"/>
</dbReference>